<dbReference type="GO" id="GO:0006457">
    <property type="term" value="P:protein folding"/>
    <property type="evidence" value="ECO:0007669"/>
    <property type="project" value="InterPro"/>
</dbReference>
<gene>
    <name evidence="10" type="primary">grpE</name>
    <name evidence="14" type="ORF">SAMN02746089_00034</name>
</gene>
<comment type="subcellular location">
    <subcellularLocation>
        <location evidence="1 10">Cytoplasm</location>
    </subcellularLocation>
</comment>
<evidence type="ECO:0000256" key="2">
    <source>
        <dbReference type="ARBA" id="ARBA00009054"/>
    </source>
</evidence>
<dbReference type="AlphaFoldDB" id="A0A1M4SFA6"/>
<evidence type="ECO:0000256" key="3">
    <source>
        <dbReference type="ARBA" id="ARBA00011738"/>
    </source>
</evidence>
<dbReference type="GO" id="GO:0005737">
    <property type="term" value="C:cytoplasm"/>
    <property type="evidence" value="ECO:0007669"/>
    <property type="project" value="UniProtKB-SubCell"/>
</dbReference>
<evidence type="ECO:0000256" key="4">
    <source>
        <dbReference type="ARBA" id="ARBA00022490"/>
    </source>
</evidence>
<dbReference type="PANTHER" id="PTHR21237">
    <property type="entry name" value="GRPE PROTEIN"/>
    <property type="match status" value="1"/>
</dbReference>
<sequence length="213" mass="24792">MEKQEEKKQEEIENKEIENNEVEDSINQDEPNTEEIKEETIEATMKDTPVNDEQDKNEAEDIQKLKEELYEKTRQADEYLDIARRVQAEFDNFRKRTQKEKENLIKYANEQLILAILPVLDNLERAAAVEVNEANKSIVDGVNMVINQFKKVLSDFDVKEIEAEGKQFDPYKHHAVMQVEDSGLEPNTVVEVLQKGYELNDRVIRPSLVKVAK</sequence>
<protein>
    <recommendedName>
        <fullName evidence="8 10">Protein GrpE</fullName>
    </recommendedName>
    <alternativeName>
        <fullName evidence="9 10">HSP-70 cofactor</fullName>
    </alternativeName>
</protein>
<dbReference type="Proteomes" id="UP000184088">
    <property type="component" value="Unassembled WGS sequence"/>
</dbReference>
<dbReference type="InterPro" id="IPR009012">
    <property type="entry name" value="GrpE_head"/>
</dbReference>
<dbReference type="CDD" id="cd00446">
    <property type="entry name" value="GrpE"/>
    <property type="match status" value="1"/>
</dbReference>
<accession>A0A1M4SFA6</accession>
<evidence type="ECO:0000256" key="12">
    <source>
        <dbReference type="RuleBase" id="RU004478"/>
    </source>
</evidence>
<feature type="region of interest" description="Disordered" evidence="13">
    <location>
        <begin position="1"/>
        <end position="60"/>
    </location>
</feature>
<evidence type="ECO:0000256" key="6">
    <source>
        <dbReference type="ARBA" id="ARBA00023186"/>
    </source>
</evidence>
<proteinExistence type="inferred from homology"/>
<evidence type="ECO:0000256" key="5">
    <source>
        <dbReference type="ARBA" id="ARBA00023016"/>
    </source>
</evidence>
<dbReference type="PROSITE" id="PS01071">
    <property type="entry name" value="GRPE"/>
    <property type="match status" value="1"/>
</dbReference>
<feature type="compositionally biased region" description="Acidic residues" evidence="13">
    <location>
        <begin position="19"/>
        <end position="33"/>
    </location>
</feature>
<keyword evidence="15" id="KW-1185">Reference proteome</keyword>
<dbReference type="GO" id="GO:0042803">
    <property type="term" value="F:protein homodimerization activity"/>
    <property type="evidence" value="ECO:0007669"/>
    <property type="project" value="InterPro"/>
</dbReference>
<dbReference type="NCBIfam" id="NF010738">
    <property type="entry name" value="PRK14140.1"/>
    <property type="match status" value="1"/>
</dbReference>
<comment type="function">
    <text evidence="7 10 11">Participates actively in the response to hyperosmotic and heat shock by preventing the aggregation of stress-denatured proteins, in association with DnaK and GrpE. It is the nucleotide exchange factor for DnaK and may function as a thermosensor. Unfolded proteins bind initially to DnaJ; upon interaction with the DnaJ-bound protein, DnaK hydrolyzes its bound ATP, resulting in the formation of a stable complex. GrpE releases ADP from DnaK; ATP binding to DnaK triggers the release of the substrate protein, thus completing the reaction cycle. Several rounds of ATP-dependent interactions between DnaJ, DnaK and GrpE are required for fully efficient folding.</text>
</comment>
<evidence type="ECO:0000313" key="15">
    <source>
        <dbReference type="Proteomes" id="UP000184088"/>
    </source>
</evidence>
<reference evidence="14 15" key="1">
    <citation type="submission" date="2016-11" db="EMBL/GenBank/DDBJ databases">
        <authorList>
            <person name="Jaros S."/>
            <person name="Januszkiewicz K."/>
            <person name="Wedrychowicz H."/>
        </authorList>
    </citation>
    <scope>NUCLEOTIDE SEQUENCE [LARGE SCALE GENOMIC DNA]</scope>
    <source>
        <strain evidence="14 15">DSM 17918</strain>
    </source>
</reference>
<evidence type="ECO:0000313" key="14">
    <source>
        <dbReference type="EMBL" id="SHE30852.1"/>
    </source>
</evidence>
<evidence type="ECO:0000256" key="13">
    <source>
        <dbReference type="SAM" id="MobiDB-lite"/>
    </source>
</evidence>
<dbReference type="NCBIfam" id="NF010743">
    <property type="entry name" value="PRK14145.1"/>
    <property type="match status" value="1"/>
</dbReference>
<comment type="similarity">
    <text evidence="2 10 12">Belongs to the GrpE family.</text>
</comment>
<dbReference type="PANTHER" id="PTHR21237:SF23">
    <property type="entry name" value="GRPE PROTEIN HOMOLOG, MITOCHONDRIAL"/>
    <property type="match status" value="1"/>
</dbReference>
<evidence type="ECO:0000256" key="7">
    <source>
        <dbReference type="ARBA" id="ARBA00053401"/>
    </source>
</evidence>
<dbReference type="FunFam" id="2.30.22.10:FF:000001">
    <property type="entry name" value="Protein GrpE"/>
    <property type="match status" value="1"/>
</dbReference>
<evidence type="ECO:0000256" key="11">
    <source>
        <dbReference type="RuleBase" id="RU000639"/>
    </source>
</evidence>
<keyword evidence="5 10" id="KW-0346">Stress response</keyword>
<dbReference type="EMBL" id="FQVH01000001">
    <property type="protein sequence ID" value="SHE30852.1"/>
    <property type="molecule type" value="Genomic_DNA"/>
</dbReference>
<dbReference type="InterPro" id="IPR013805">
    <property type="entry name" value="GrpE_CC"/>
</dbReference>
<keyword evidence="6 10" id="KW-0143">Chaperone</keyword>
<dbReference type="Gene3D" id="3.90.20.20">
    <property type="match status" value="1"/>
</dbReference>
<dbReference type="RefSeq" id="WP_073341073.1">
    <property type="nucleotide sequence ID" value="NZ_FQVH01000001.1"/>
</dbReference>
<dbReference type="HAMAP" id="MF_01151">
    <property type="entry name" value="GrpE"/>
    <property type="match status" value="1"/>
</dbReference>
<dbReference type="Pfam" id="PF01025">
    <property type="entry name" value="GrpE"/>
    <property type="match status" value="1"/>
</dbReference>
<comment type="subunit">
    <text evidence="3 10">Homodimer.</text>
</comment>
<dbReference type="SUPFAM" id="SSF58014">
    <property type="entry name" value="Coiled-coil domain of nucleotide exchange factor GrpE"/>
    <property type="match status" value="1"/>
</dbReference>
<keyword evidence="4 10" id="KW-0963">Cytoplasm</keyword>
<evidence type="ECO:0000256" key="10">
    <source>
        <dbReference type="HAMAP-Rule" id="MF_01151"/>
    </source>
</evidence>
<organism evidence="14 15">
    <name type="scientific">Caldanaerobius fijiensis DSM 17918</name>
    <dbReference type="NCBI Taxonomy" id="1121256"/>
    <lineage>
        <taxon>Bacteria</taxon>
        <taxon>Bacillati</taxon>
        <taxon>Bacillota</taxon>
        <taxon>Clostridia</taxon>
        <taxon>Thermoanaerobacterales</taxon>
        <taxon>Thermoanaerobacteraceae</taxon>
        <taxon>Caldanaerobius</taxon>
    </lineage>
</organism>
<dbReference type="STRING" id="1121256.SAMN02746089_00034"/>
<dbReference type="OrthoDB" id="9812586at2"/>
<evidence type="ECO:0000256" key="8">
    <source>
        <dbReference type="ARBA" id="ARBA00072274"/>
    </source>
</evidence>
<evidence type="ECO:0000256" key="9">
    <source>
        <dbReference type="ARBA" id="ARBA00076414"/>
    </source>
</evidence>
<dbReference type="GO" id="GO:0051087">
    <property type="term" value="F:protein-folding chaperone binding"/>
    <property type="evidence" value="ECO:0007669"/>
    <property type="project" value="InterPro"/>
</dbReference>
<feature type="compositionally biased region" description="Basic and acidic residues" evidence="13">
    <location>
        <begin position="1"/>
        <end position="18"/>
    </location>
</feature>
<evidence type="ECO:0000256" key="1">
    <source>
        <dbReference type="ARBA" id="ARBA00004496"/>
    </source>
</evidence>
<dbReference type="Gene3D" id="2.30.22.10">
    <property type="entry name" value="Head domain of nucleotide exchange factor GrpE"/>
    <property type="match status" value="1"/>
</dbReference>
<dbReference type="PRINTS" id="PR00773">
    <property type="entry name" value="GRPEPROTEIN"/>
</dbReference>
<dbReference type="InterPro" id="IPR000740">
    <property type="entry name" value="GrpE"/>
</dbReference>
<dbReference type="GO" id="GO:0000774">
    <property type="term" value="F:adenyl-nucleotide exchange factor activity"/>
    <property type="evidence" value="ECO:0007669"/>
    <property type="project" value="InterPro"/>
</dbReference>
<name>A0A1M4SFA6_9THEO</name>
<dbReference type="SUPFAM" id="SSF51064">
    <property type="entry name" value="Head domain of nucleotide exchange factor GrpE"/>
    <property type="match status" value="1"/>
</dbReference>
<dbReference type="GO" id="GO:0051082">
    <property type="term" value="F:unfolded protein binding"/>
    <property type="evidence" value="ECO:0007669"/>
    <property type="project" value="TreeGrafter"/>
</dbReference>